<proteinExistence type="predicted"/>
<reference evidence="1" key="1">
    <citation type="journal article" date="2015" name="Nature">
        <title>Complex archaea that bridge the gap between prokaryotes and eukaryotes.</title>
        <authorList>
            <person name="Spang A."/>
            <person name="Saw J.H."/>
            <person name="Jorgensen S.L."/>
            <person name="Zaremba-Niedzwiedzka K."/>
            <person name="Martijn J."/>
            <person name="Lind A.E."/>
            <person name="van Eijk R."/>
            <person name="Schleper C."/>
            <person name="Guy L."/>
            <person name="Ettema T.J."/>
        </authorList>
    </citation>
    <scope>NUCLEOTIDE SEQUENCE</scope>
</reference>
<dbReference type="AlphaFoldDB" id="A0A0F9JD78"/>
<protein>
    <submittedName>
        <fullName evidence="1">Uncharacterized protein</fullName>
    </submittedName>
</protein>
<name>A0A0F9JD78_9ZZZZ</name>
<organism evidence="1">
    <name type="scientific">marine sediment metagenome</name>
    <dbReference type="NCBI Taxonomy" id="412755"/>
    <lineage>
        <taxon>unclassified sequences</taxon>
        <taxon>metagenomes</taxon>
        <taxon>ecological metagenomes</taxon>
    </lineage>
</organism>
<gene>
    <name evidence="1" type="ORF">LCGC14_1470210</name>
</gene>
<dbReference type="EMBL" id="LAZR01010331">
    <property type="protein sequence ID" value="KKM67533.1"/>
    <property type="molecule type" value="Genomic_DNA"/>
</dbReference>
<comment type="caution">
    <text evidence="1">The sequence shown here is derived from an EMBL/GenBank/DDBJ whole genome shotgun (WGS) entry which is preliminary data.</text>
</comment>
<sequence>MEQTILGGKQKEPVELKESYGGFEVCYPDHIDYEDIQVKPFRMGDMIIKQFPSYQEAKESFEKECRVAYQTDVVWKKSKFQDSRGFFWLDGVKMNWELKTFYITEYHLEFNSEKKTPTLLTETGYLSDFPTNLDAYDSVEDYIKDLLHYKINCDEKGKENKRLKNYRVDWKDEGYIPSKQFTLKELEGGVK</sequence>
<evidence type="ECO:0000313" key="1">
    <source>
        <dbReference type="EMBL" id="KKM67533.1"/>
    </source>
</evidence>
<accession>A0A0F9JD78</accession>